<reference evidence="1" key="1">
    <citation type="submission" date="2020-03" db="EMBL/GenBank/DDBJ databases">
        <authorList>
            <person name="Guo F."/>
        </authorList>
    </citation>
    <scope>NUCLEOTIDE SEQUENCE</scope>
    <source>
        <strain evidence="1">JCM 30134</strain>
    </source>
</reference>
<comment type="caution">
    <text evidence="1">The sequence shown here is derived from an EMBL/GenBank/DDBJ whole genome shotgun (WGS) entry which is preliminary data.</text>
</comment>
<name>A0A9E5K0E0_9GAMM</name>
<evidence type="ECO:0000313" key="2">
    <source>
        <dbReference type="Proteomes" id="UP000787472"/>
    </source>
</evidence>
<dbReference type="AlphaFoldDB" id="A0A9E5K0E0"/>
<protein>
    <submittedName>
        <fullName evidence="1">RES domain-containing protein</fullName>
    </submittedName>
</protein>
<gene>
    <name evidence="1" type="ORF">G8770_11800</name>
</gene>
<sequence length="232" mass="26163">MLEIPPDDLDAAELDLELLGPGTALHRIHLLKHDAIDYETSGLNRFDCPRQHSSLFTWIKTITQRLAGNKPENGVCYFSTSVEGAVIQTLIDGQQEDPLPNLPENLDCRFAIDRLELTTRSCAEVTVSSPLKLVKLHADGLQKNGIDDSIYRCKHSVSQAWSKVFMDHPAMPDGIIYKIKTTEQLMGVALFERARHKVSEPTYRDSPHAEPLFASDEIWEVLDYHKVGVVDW</sequence>
<keyword evidence="2" id="KW-1185">Reference proteome</keyword>
<evidence type="ECO:0000313" key="1">
    <source>
        <dbReference type="EMBL" id="NHO66227.1"/>
    </source>
</evidence>
<dbReference type="EMBL" id="JAAONZ010000008">
    <property type="protein sequence ID" value="NHO66227.1"/>
    <property type="molecule type" value="Genomic_DNA"/>
</dbReference>
<proteinExistence type="predicted"/>
<accession>A0A9E5K0E0</accession>
<organism evidence="1 2">
    <name type="scientific">Pseudomaricurvus hydrocarbonicus</name>
    <dbReference type="NCBI Taxonomy" id="1470433"/>
    <lineage>
        <taxon>Bacteria</taxon>
        <taxon>Pseudomonadati</taxon>
        <taxon>Pseudomonadota</taxon>
        <taxon>Gammaproteobacteria</taxon>
        <taxon>Cellvibrionales</taxon>
        <taxon>Cellvibrionaceae</taxon>
        <taxon>Pseudomaricurvus</taxon>
    </lineage>
</organism>
<dbReference type="RefSeq" id="WP_167186678.1">
    <property type="nucleotide sequence ID" value="NZ_JAAONZ010000008.1"/>
</dbReference>
<dbReference type="Proteomes" id="UP000787472">
    <property type="component" value="Unassembled WGS sequence"/>
</dbReference>